<evidence type="ECO:0000313" key="5">
    <source>
        <dbReference type="Proteomes" id="UP001139887"/>
    </source>
</evidence>
<comment type="caution">
    <text evidence="4">The sequence shown here is derived from an EMBL/GenBank/DDBJ whole genome shotgun (WGS) entry which is preliminary data.</text>
</comment>
<dbReference type="SMART" id="SM00450">
    <property type="entry name" value="RHOD"/>
    <property type="match status" value="2"/>
</dbReference>
<name>A0A9W8I562_9FUNG</name>
<dbReference type="Pfam" id="PF00581">
    <property type="entry name" value="Rhodanese"/>
    <property type="match status" value="2"/>
</dbReference>
<evidence type="ECO:0000256" key="2">
    <source>
        <dbReference type="ARBA" id="ARBA00022737"/>
    </source>
</evidence>
<dbReference type="SUPFAM" id="SSF52821">
    <property type="entry name" value="Rhodanese/Cell cycle control phosphatase"/>
    <property type="match status" value="2"/>
</dbReference>
<dbReference type="InterPro" id="IPR045078">
    <property type="entry name" value="TST/MPST-like"/>
</dbReference>
<protein>
    <recommendedName>
        <fullName evidence="3">Rhodanese domain-containing protein</fullName>
    </recommendedName>
</protein>
<accession>A0A9W8I562</accession>
<keyword evidence="1" id="KW-0808">Transferase</keyword>
<evidence type="ECO:0000259" key="3">
    <source>
        <dbReference type="PROSITE" id="PS50206"/>
    </source>
</evidence>
<dbReference type="OrthoDB" id="270167at2759"/>
<dbReference type="CDD" id="cd01448">
    <property type="entry name" value="TST_Repeat_1"/>
    <property type="match status" value="1"/>
</dbReference>
<dbReference type="CDD" id="cd01449">
    <property type="entry name" value="TST_Repeat_2"/>
    <property type="match status" value="1"/>
</dbReference>
<dbReference type="PROSITE" id="PS50206">
    <property type="entry name" value="RHODANESE_3"/>
    <property type="match status" value="2"/>
</dbReference>
<feature type="domain" description="Rhodanese" evidence="3">
    <location>
        <begin position="19"/>
        <end position="137"/>
    </location>
</feature>
<dbReference type="Gene3D" id="3.40.250.10">
    <property type="entry name" value="Rhodanese-like domain"/>
    <property type="match status" value="2"/>
</dbReference>
<gene>
    <name evidence="4" type="ORF">IWW36_004157</name>
</gene>
<proteinExistence type="predicted"/>
<organism evidence="4 5">
    <name type="scientific">Coemansia brasiliensis</name>
    <dbReference type="NCBI Taxonomy" id="2650707"/>
    <lineage>
        <taxon>Eukaryota</taxon>
        <taxon>Fungi</taxon>
        <taxon>Fungi incertae sedis</taxon>
        <taxon>Zoopagomycota</taxon>
        <taxon>Kickxellomycotina</taxon>
        <taxon>Kickxellomycetes</taxon>
        <taxon>Kickxellales</taxon>
        <taxon>Kickxellaceae</taxon>
        <taxon>Coemansia</taxon>
    </lineage>
</organism>
<dbReference type="InterPro" id="IPR001307">
    <property type="entry name" value="Thiosulphate_STrfase_CS"/>
</dbReference>
<reference evidence="4" key="1">
    <citation type="submission" date="2022-07" db="EMBL/GenBank/DDBJ databases">
        <title>Phylogenomic reconstructions and comparative analyses of Kickxellomycotina fungi.</title>
        <authorList>
            <person name="Reynolds N.K."/>
            <person name="Stajich J.E."/>
            <person name="Barry K."/>
            <person name="Grigoriev I.V."/>
            <person name="Crous P."/>
            <person name="Smith M.E."/>
        </authorList>
    </citation>
    <scope>NUCLEOTIDE SEQUENCE</scope>
    <source>
        <strain evidence="4">NRRL 1566</strain>
    </source>
</reference>
<dbReference type="EMBL" id="JANBUW010000443">
    <property type="protein sequence ID" value="KAJ2846837.1"/>
    <property type="molecule type" value="Genomic_DNA"/>
</dbReference>
<dbReference type="PROSITE" id="PS00380">
    <property type="entry name" value="RHODANESE_1"/>
    <property type="match status" value="1"/>
</dbReference>
<dbReference type="AlphaFoldDB" id="A0A9W8I562"/>
<dbReference type="GO" id="GO:0004792">
    <property type="term" value="F:thiosulfate-cyanide sulfurtransferase activity"/>
    <property type="evidence" value="ECO:0007669"/>
    <property type="project" value="InterPro"/>
</dbReference>
<dbReference type="GO" id="GO:0005739">
    <property type="term" value="C:mitochondrion"/>
    <property type="evidence" value="ECO:0007669"/>
    <property type="project" value="TreeGrafter"/>
</dbReference>
<evidence type="ECO:0000256" key="1">
    <source>
        <dbReference type="ARBA" id="ARBA00022679"/>
    </source>
</evidence>
<sequence length="303" mass="33456">MANSNSSKILVSAPWLHENLKRVKVLDCSWFLPFMNRNPKEEFINGHIPGAQFFDIDGIKDETKPDLPHMLPPPELFGANMDKFGISNDDHVVVYDTAGVGPSCRVFWTFRAMGHTRVSVLNGGMPAWGMHNYQTESDSPSTSPSHPSHQYIAHPVRELVCDYTQLVKNIGLLKTSTGAEGKQIVDARPNDRFTGKAPEFRPGLSSGHMPYALNVPFTEMTTAIDSKHPQVTVLKSPEEIRQVFASAGVDFHRSIITTCGSGVTAAVLYVALLHAGVDEHNLTLYDGSWTEYALNPHSEISKN</sequence>
<dbReference type="Proteomes" id="UP001139887">
    <property type="component" value="Unassembled WGS sequence"/>
</dbReference>
<dbReference type="InterPro" id="IPR036873">
    <property type="entry name" value="Rhodanese-like_dom_sf"/>
</dbReference>
<dbReference type="PANTHER" id="PTHR11364:SF27">
    <property type="entry name" value="SULFURTRANSFERASE"/>
    <property type="match status" value="1"/>
</dbReference>
<keyword evidence="5" id="KW-1185">Reference proteome</keyword>
<dbReference type="PANTHER" id="PTHR11364">
    <property type="entry name" value="THIOSULFATE SULFERTANSFERASE"/>
    <property type="match status" value="1"/>
</dbReference>
<feature type="domain" description="Rhodanese" evidence="3">
    <location>
        <begin position="178"/>
        <end position="301"/>
    </location>
</feature>
<dbReference type="InterPro" id="IPR001763">
    <property type="entry name" value="Rhodanese-like_dom"/>
</dbReference>
<evidence type="ECO:0000313" key="4">
    <source>
        <dbReference type="EMBL" id="KAJ2846837.1"/>
    </source>
</evidence>
<keyword evidence="2" id="KW-0677">Repeat</keyword>